<evidence type="ECO:0000313" key="1">
    <source>
        <dbReference type="EMBL" id="CDH02698.1"/>
    </source>
</evidence>
<evidence type="ECO:0000313" key="2">
    <source>
        <dbReference type="Proteomes" id="UP000028487"/>
    </source>
</evidence>
<organism evidence="1 2">
    <name type="scientific">Xenorhabdus bovienii str. feltiae Moldova</name>
    <dbReference type="NCBI Taxonomy" id="1398200"/>
    <lineage>
        <taxon>Bacteria</taxon>
        <taxon>Pseudomonadati</taxon>
        <taxon>Pseudomonadota</taxon>
        <taxon>Gammaproteobacteria</taxon>
        <taxon>Enterobacterales</taxon>
        <taxon>Morganellaceae</taxon>
        <taxon>Xenorhabdus</taxon>
    </lineage>
</organism>
<protein>
    <submittedName>
        <fullName evidence="1">Uncharacterized protein</fullName>
    </submittedName>
</protein>
<dbReference type="EMBL" id="CBSV010000202">
    <property type="protein sequence ID" value="CDH02698.1"/>
    <property type="molecule type" value="Genomic_DNA"/>
</dbReference>
<dbReference type="Proteomes" id="UP000028487">
    <property type="component" value="Unassembled WGS sequence"/>
</dbReference>
<name>A0A077NWF7_XENBV</name>
<reference evidence="1" key="1">
    <citation type="submission" date="2013-07" db="EMBL/GenBank/DDBJ databases">
        <title>Sub-species coevolution in mutualistic symbiosis.</title>
        <authorList>
            <person name="Murfin K."/>
            <person name="Klassen J."/>
            <person name="Lee M."/>
            <person name="Forst S."/>
            <person name="Stock P."/>
            <person name="Goodrich-Blair H."/>
        </authorList>
    </citation>
    <scope>NUCLEOTIDE SEQUENCE [LARGE SCALE GENOMIC DNA]</scope>
    <source>
        <strain evidence="1">Feltiae Moldova</strain>
    </source>
</reference>
<dbReference type="HOGENOM" id="CLU_212867_0_0_6"/>
<dbReference type="AlphaFoldDB" id="A0A077NWF7"/>
<comment type="caution">
    <text evidence="1">The sequence shown here is derived from an EMBL/GenBank/DDBJ whole genome shotgun (WGS) entry which is preliminary data.</text>
</comment>
<sequence length="55" mass="6507">MKSHYRCHEYIRVTHHSSLLIIESVPFAIAPENFTVFTKLTLSLRERKGRLLPRL</sequence>
<accession>A0A077NWF7</accession>
<gene>
    <name evidence="1" type="ORF">XBFM1_320036</name>
</gene>
<proteinExistence type="predicted"/>